<dbReference type="InterPro" id="IPR040358">
    <property type="entry name" value="At4g22758-like"/>
</dbReference>
<dbReference type="PANTHER" id="PTHR33270:SF7">
    <property type="entry name" value="SNRNP25 UBIQUITIN-LIKE DOMAIN-CONTAINING PROTEIN"/>
    <property type="match status" value="1"/>
</dbReference>
<dbReference type="AlphaFoldDB" id="A0A444Z8Y2"/>
<dbReference type="EMBL" id="SDMP01000015">
    <property type="protein sequence ID" value="RYR10637.1"/>
    <property type="molecule type" value="Genomic_DNA"/>
</dbReference>
<dbReference type="PANTHER" id="PTHR33270">
    <property type="entry name" value="BNAC05G50380D PROTEIN"/>
    <property type="match status" value="1"/>
</dbReference>
<evidence type="ECO:0000259" key="1">
    <source>
        <dbReference type="Pfam" id="PF23156"/>
    </source>
</evidence>
<evidence type="ECO:0000313" key="3">
    <source>
        <dbReference type="Proteomes" id="UP000289738"/>
    </source>
</evidence>
<sequence>MGGSVSSPGGSLKKSECGVGPTKMLLKVTVENSLGAIQVLMRPEDTVADLIKAVLSIYAYEKRRPPLKDTPPHSYDLHYSPFTLQSTLFNSPSIQSSYALHIYTQPFTIGLVQISEIGDRDKERAEVRG</sequence>
<protein>
    <recommendedName>
        <fullName evidence="1">DUF7054 domain-containing protein</fullName>
    </recommendedName>
</protein>
<dbReference type="Pfam" id="PF23156">
    <property type="entry name" value="DUF7054"/>
    <property type="match status" value="1"/>
</dbReference>
<keyword evidence="3" id="KW-1185">Reference proteome</keyword>
<feature type="domain" description="DUF7054" evidence="1">
    <location>
        <begin position="21"/>
        <end position="86"/>
    </location>
</feature>
<organism evidence="2 3">
    <name type="scientific">Arachis hypogaea</name>
    <name type="common">Peanut</name>
    <dbReference type="NCBI Taxonomy" id="3818"/>
    <lineage>
        <taxon>Eukaryota</taxon>
        <taxon>Viridiplantae</taxon>
        <taxon>Streptophyta</taxon>
        <taxon>Embryophyta</taxon>
        <taxon>Tracheophyta</taxon>
        <taxon>Spermatophyta</taxon>
        <taxon>Magnoliopsida</taxon>
        <taxon>eudicotyledons</taxon>
        <taxon>Gunneridae</taxon>
        <taxon>Pentapetalae</taxon>
        <taxon>rosids</taxon>
        <taxon>fabids</taxon>
        <taxon>Fabales</taxon>
        <taxon>Fabaceae</taxon>
        <taxon>Papilionoideae</taxon>
        <taxon>50 kb inversion clade</taxon>
        <taxon>dalbergioids sensu lato</taxon>
        <taxon>Dalbergieae</taxon>
        <taxon>Pterocarpus clade</taxon>
        <taxon>Arachis</taxon>
    </lineage>
</organism>
<accession>A0A444Z8Y2</accession>
<dbReference type="InterPro" id="IPR055482">
    <property type="entry name" value="DUF7054"/>
</dbReference>
<dbReference type="Proteomes" id="UP000289738">
    <property type="component" value="Chromosome B05"/>
</dbReference>
<gene>
    <name evidence="2" type="ORF">Ahy_B05g079091</name>
</gene>
<name>A0A444Z8Y2_ARAHY</name>
<comment type="caution">
    <text evidence="2">The sequence shown here is derived from an EMBL/GenBank/DDBJ whole genome shotgun (WGS) entry which is preliminary data.</text>
</comment>
<evidence type="ECO:0000313" key="2">
    <source>
        <dbReference type="EMBL" id="RYR10637.1"/>
    </source>
</evidence>
<proteinExistence type="predicted"/>
<reference evidence="2 3" key="1">
    <citation type="submission" date="2019-01" db="EMBL/GenBank/DDBJ databases">
        <title>Sequencing of cultivated peanut Arachis hypogaea provides insights into genome evolution and oil improvement.</title>
        <authorList>
            <person name="Chen X."/>
        </authorList>
    </citation>
    <scope>NUCLEOTIDE SEQUENCE [LARGE SCALE GENOMIC DNA]</scope>
    <source>
        <strain evidence="3">cv. Fuhuasheng</strain>
        <tissue evidence="2">Leaves</tissue>
    </source>
</reference>